<organism evidence="1 2">
    <name type="scientific">Lipomyces starkeyi NRRL Y-11557</name>
    <dbReference type="NCBI Taxonomy" id="675824"/>
    <lineage>
        <taxon>Eukaryota</taxon>
        <taxon>Fungi</taxon>
        <taxon>Dikarya</taxon>
        <taxon>Ascomycota</taxon>
        <taxon>Saccharomycotina</taxon>
        <taxon>Lipomycetes</taxon>
        <taxon>Lipomycetales</taxon>
        <taxon>Lipomycetaceae</taxon>
        <taxon>Lipomyces</taxon>
    </lineage>
</organism>
<dbReference type="Gene3D" id="2.120.10.30">
    <property type="entry name" value="TolB, C-terminal domain"/>
    <property type="match status" value="1"/>
</dbReference>
<evidence type="ECO:0000313" key="2">
    <source>
        <dbReference type="Proteomes" id="UP000094385"/>
    </source>
</evidence>
<evidence type="ECO:0000313" key="1">
    <source>
        <dbReference type="EMBL" id="ODQ73935.1"/>
    </source>
</evidence>
<keyword evidence="2" id="KW-1185">Reference proteome</keyword>
<accession>A0A1E3Q8B7</accession>
<evidence type="ECO:0008006" key="3">
    <source>
        <dbReference type="Google" id="ProtNLM"/>
    </source>
</evidence>
<dbReference type="EMBL" id="KV454293">
    <property type="protein sequence ID" value="ODQ73935.1"/>
    <property type="molecule type" value="Genomic_DNA"/>
</dbReference>
<name>A0A1E3Q8B7_LIPST</name>
<dbReference type="AlphaFoldDB" id="A0A1E3Q8B7"/>
<dbReference type="PANTHER" id="PTHR47064">
    <property type="entry name" value="PUTATIVE (AFU_ORTHOLOGUE AFUA_1G08990)-RELATED"/>
    <property type="match status" value="1"/>
</dbReference>
<protein>
    <recommendedName>
        <fullName evidence="3">SMP-30/Gluconolactonase/LRE-like region domain-containing protein</fullName>
    </recommendedName>
</protein>
<dbReference type="InterPro" id="IPR011042">
    <property type="entry name" value="6-blade_b-propeller_TolB-like"/>
</dbReference>
<reference evidence="1 2" key="1">
    <citation type="journal article" date="2016" name="Proc. Natl. Acad. Sci. U.S.A.">
        <title>Comparative genomics of biotechnologically important yeasts.</title>
        <authorList>
            <person name="Riley R."/>
            <person name="Haridas S."/>
            <person name="Wolfe K.H."/>
            <person name="Lopes M.R."/>
            <person name="Hittinger C.T."/>
            <person name="Goeker M."/>
            <person name="Salamov A.A."/>
            <person name="Wisecaver J.H."/>
            <person name="Long T.M."/>
            <person name="Calvey C.H."/>
            <person name="Aerts A.L."/>
            <person name="Barry K.W."/>
            <person name="Choi C."/>
            <person name="Clum A."/>
            <person name="Coughlan A.Y."/>
            <person name="Deshpande S."/>
            <person name="Douglass A.P."/>
            <person name="Hanson S.J."/>
            <person name="Klenk H.-P."/>
            <person name="LaButti K.M."/>
            <person name="Lapidus A."/>
            <person name="Lindquist E.A."/>
            <person name="Lipzen A.M."/>
            <person name="Meier-Kolthoff J.P."/>
            <person name="Ohm R.A."/>
            <person name="Otillar R.P."/>
            <person name="Pangilinan J.L."/>
            <person name="Peng Y."/>
            <person name="Rokas A."/>
            <person name="Rosa C.A."/>
            <person name="Scheuner C."/>
            <person name="Sibirny A.A."/>
            <person name="Slot J.C."/>
            <person name="Stielow J.B."/>
            <person name="Sun H."/>
            <person name="Kurtzman C.P."/>
            <person name="Blackwell M."/>
            <person name="Grigoriev I.V."/>
            <person name="Jeffries T.W."/>
        </authorList>
    </citation>
    <scope>NUCLEOTIDE SEQUENCE [LARGE SCALE GENOMIC DNA]</scope>
    <source>
        <strain evidence="1 2">NRRL Y-11557</strain>
    </source>
</reference>
<proteinExistence type="predicted"/>
<gene>
    <name evidence="1" type="ORF">LIPSTDRAFT_104452</name>
</gene>
<dbReference type="PANTHER" id="PTHR47064:SF2">
    <property type="entry name" value="SMP-30_GLUCONOLACTONASE_LRE-LIKE REGION DOMAIN-CONTAINING PROTEIN-RELATED"/>
    <property type="match status" value="1"/>
</dbReference>
<dbReference type="SUPFAM" id="SSF63829">
    <property type="entry name" value="Calcium-dependent phosphotriesterase"/>
    <property type="match status" value="1"/>
</dbReference>
<dbReference type="STRING" id="675824.A0A1E3Q8B7"/>
<dbReference type="InterPro" id="IPR052988">
    <property type="entry name" value="Oryzine_lactonohydrolase"/>
</dbReference>
<dbReference type="OrthoDB" id="423498at2759"/>
<sequence length="256" mass="28587">MTSVSLPPNVQRIDPQANAVFTTPYECGADLLNLIAKVETYPFAHEAGVWILHSNQFYGDAKHHHRVIRISKIKLPEYSDTTADDDEGPYEWETITPHIWFTDPDYAQLQSLRRFHRLPNQVYCFQQITGSIRMVADGLCYITDTEAYDGLGNNIARAAAIVHVQDVVEQMSPSGEVSFYLANKRVFAIADCCAPDGIKVDLSGTVYSGCGDSVHVRNPIPRGIADFCFADPGTIILMNQTRMFEVKCAAREALIR</sequence>
<dbReference type="Proteomes" id="UP000094385">
    <property type="component" value="Unassembled WGS sequence"/>
</dbReference>